<protein>
    <submittedName>
        <fullName evidence="2">Uncharacterized protein</fullName>
    </submittedName>
</protein>
<proteinExistence type="predicted"/>
<evidence type="ECO:0000313" key="3">
    <source>
        <dbReference type="Proteomes" id="UP000054166"/>
    </source>
</evidence>
<name>A0A0C3C0J5_PILCF</name>
<gene>
    <name evidence="2" type="ORF">PILCRDRAFT_810414</name>
</gene>
<keyword evidence="3" id="KW-1185">Reference proteome</keyword>
<feature type="compositionally biased region" description="Polar residues" evidence="1">
    <location>
        <begin position="34"/>
        <end position="45"/>
    </location>
</feature>
<dbReference type="EMBL" id="KN832970">
    <property type="protein sequence ID" value="KIM92363.1"/>
    <property type="molecule type" value="Genomic_DNA"/>
</dbReference>
<dbReference type="Proteomes" id="UP000054166">
    <property type="component" value="Unassembled WGS sequence"/>
</dbReference>
<evidence type="ECO:0000313" key="2">
    <source>
        <dbReference type="EMBL" id="KIM92363.1"/>
    </source>
</evidence>
<reference evidence="2 3" key="1">
    <citation type="submission" date="2014-04" db="EMBL/GenBank/DDBJ databases">
        <authorList>
            <consortium name="DOE Joint Genome Institute"/>
            <person name="Kuo A."/>
            <person name="Tarkka M."/>
            <person name="Buscot F."/>
            <person name="Kohler A."/>
            <person name="Nagy L.G."/>
            <person name="Floudas D."/>
            <person name="Copeland A."/>
            <person name="Barry K.W."/>
            <person name="Cichocki N."/>
            <person name="Veneault-Fourrey C."/>
            <person name="LaButti K."/>
            <person name="Lindquist E.A."/>
            <person name="Lipzen A."/>
            <person name="Lundell T."/>
            <person name="Morin E."/>
            <person name="Murat C."/>
            <person name="Sun H."/>
            <person name="Tunlid A."/>
            <person name="Henrissat B."/>
            <person name="Grigoriev I.V."/>
            <person name="Hibbett D.S."/>
            <person name="Martin F."/>
            <person name="Nordberg H.P."/>
            <person name="Cantor M.N."/>
            <person name="Hua S.X."/>
        </authorList>
    </citation>
    <scope>NUCLEOTIDE SEQUENCE [LARGE SCALE GENOMIC DNA]</scope>
    <source>
        <strain evidence="2 3">F 1598</strain>
    </source>
</reference>
<dbReference type="HOGENOM" id="CLU_2979871_0_0_1"/>
<dbReference type="AlphaFoldDB" id="A0A0C3C0J5"/>
<feature type="region of interest" description="Disordered" evidence="1">
    <location>
        <begin position="33"/>
        <end position="58"/>
    </location>
</feature>
<organism evidence="2 3">
    <name type="scientific">Piloderma croceum (strain F 1598)</name>
    <dbReference type="NCBI Taxonomy" id="765440"/>
    <lineage>
        <taxon>Eukaryota</taxon>
        <taxon>Fungi</taxon>
        <taxon>Dikarya</taxon>
        <taxon>Basidiomycota</taxon>
        <taxon>Agaricomycotina</taxon>
        <taxon>Agaricomycetes</taxon>
        <taxon>Agaricomycetidae</taxon>
        <taxon>Atheliales</taxon>
        <taxon>Atheliaceae</taxon>
        <taxon>Piloderma</taxon>
    </lineage>
</organism>
<accession>A0A0C3C0J5</accession>
<reference evidence="3" key="2">
    <citation type="submission" date="2015-01" db="EMBL/GenBank/DDBJ databases">
        <title>Evolutionary Origins and Diversification of the Mycorrhizal Mutualists.</title>
        <authorList>
            <consortium name="DOE Joint Genome Institute"/>
            <consortium name="Mycorrhizal Genomics Consortium"/>
            <person name="Kohler A."/>
            <person name="Kuo A."/>
            <person name="Nagy L.G."/>
            <person name="Floudas D."/>
            <person name="Copeland A."/>
            <person name="Barry K.W."/>
            <person name="Cichocki N."/>
            <person name="Veneault-Fourrey C."/>
            <person name="LaButti K."/>
            <person name="Lindquist E.A."/>
            <person name="Lipzen A."/>
            <person name="Lundell T."/>
            <person name="Morin E."/>
            <person name="Murat C."/>
            <person name="Riley R."/>
            <person name="Ohm R."/>
            <person name="Sun H."/>
            <person name="Tunlid A."/>
            <person name="Henrissat B."/>
            <person name="Grigoriev I.V."/>
            <person name="Hibbett D.S."/>
            <person name="Martin F."/>
        </authorList>
    </citation>
    <scope>NUCLEOTIDE SEQUENCE [LARGE SCALE GENOMIC DNA]</scope>
    <source>
        <strain evidence="3">F 1598</strain>
    </source>
</reference>
<sequence length="58" mass="6622">MEHPRLSQEPCIPVELWLRIFAIATRLPADLIDPTTSTHPLTNGPETLWTKLRQQSSN</sequence>
<evidence type="ECO:0000256" key="1">
    <source>
        <dbReference type="SAM" id="MobiDB-lite"/>
    </source>
</evidence>
<dbReference type="InParanoid" id="A0A0C3C0J5"/>